<dbReference type="InterPro" id="IPR007439">
    <property type="entry name" value="Chemotax_Pase_CheZ"/>
</dbReference>
<organism evidence="1 2">
    <name type="scientific">Elstera cyanobacteriorum</name>
    <dbReference type="NCBI Taxonomy" id="2022747"/>
    <lineage>
        <taxon>Bacteria</taxon>
        <taxon>Pseudomonadati</taxon>
        <taxon>Pseudomonadota</taxon>
        <taxon>Alphaproteobacteria</taxon>
        <taxon>Rhodospirillales</taxon>
        <taxon>Rhodospirillaceae</taxon>
        <taxon>Elstera</taxon>
    </lineage>
</organism>
<protein>
    <recommendedName>
        <fullName evidence="3">Chemotaxis protein CheZ</fullName>
    </recommendedName>
</protein>
<dbReference type="OrthoDB" id="7269965at2"/>
<dbReference type="GO" id="GO:0003824">
    <property type="term" value="F:catalytic activity"/>
    <property type="evidence" value="ECO:0007669"/>
    <property type="project" value="InterPro"/>
</dbReference>
<dbReference type="SUPFAM" id="SSF75708">
    <property type="entry name" value="Chemotaxis phosphatase CheZ"/>
    <property type="match status" value="1"/>
</dbReference>
<sequence length="226" mass="24503">MPMKGLTATPELRQHLDALRQQSRQQPIPPEEVTRIVEQVLATMGGEISSMDVKLYRELEGLARFIQNARSEIAQVRPDAISSHDIPSATDELDAVVGATEEATGVILDAAEQLENLANTLPPEQAAVISDVVTRVYEACNFQDVTGQRITKVVRTLKQIEERVSAMIAAFGDELARMQGDPSLPKYNPAAGPSIAPDQVDLLHGPSLPDEAKRQAEIDAILASFG</sequence>
<gene>
    <name evidence="1" type="ORF">CHR90_11105</name>
</gene>
<dbReference type="GO" id="GO:0050920">
    <property type="term" value="P:regulation of chemotaxis"/>
    <property type="evidence" value="ECO:0007669"/>
    <property type="project" value="InterPro"/>
</dbReference>
<dbReference type="Gene3D" id="1.10.287.500">
    <property type="entry name" value="Helix hairpin bin"/>
    <property type="match status" value="2"/>
</dbReference>
<proteinExistence type="predicted"/>
<reference evidence="1 2" key="1">
    <citation type="submission" date="2017-07" db="EMBL/GenBank/DDBJ databases">
        <title>Elstera cyanobacteriorum sp. nov., a novel bacterium isolated from cyanobacterial aggregates in a eutrophic lake.</title>
        <authorList>
            <person name="Cai H."/>
        </authorList>
    </citation>
    <scope>NUCLEOTIDE SEQUENCE [LARGE SCALE GENOMIC DNA]</scope>
    <source>
        <strain evidence="1 2">TH019</strain>
    </source>
</reference>
<evidence type="ECO:0000313" key="1">
    <source>
        <dbReference type="EMBL" id="OYQ18796.1"/>
    </source>
</evidence>
<accession>A0A255XP88</accession>
<dbReference type="GO" id="GO:0009288">
    <property type="term" value="C:bacterial-type flagellum"/>
    <property type="evidence" value="ECO:0007669"/>
    <property type="project" value="InterPro"/>
</dbReference>
<dbReference type="EMBL" id="NOXS01000032">
    <property type="protein sequence ID" value="OYQ18796.1"/>
    <property type="molecule type" value="Genomic_DNA"/>
</dbReference>
<keyword evidence="2" id="KW-1185">Reference proteome</keyword>
<dbReference type="Pfam" id="PF04344">
    <property type="entry name" value="CheZ"/>
    <property type="match status" value="1"/>
</dbReference>
<dbReference type="AlphaFoldDB" id="A0A255XP88"/>
<dbReference type="Proteomes" id="UP000216361">
    <property type="component" value="Unassembled WGS sequence"/>
</dbReference>
<comment type="caution">
    <text evidence="1">The sequence shown here is derived from an EMBL/GenBank/DDBJ whole genome shotgun (WGS) entry which is preliminary data.</text>
</comment>
<name>A0A255XP88_9PROT</name>
<evidence type="ECO:0000313" key="2">
    <source>
        <dbReference type="Proteomes" id="UP000216361"/>
    </source>
</evidence>
<evidence type="ECO:0008006" key="3">
    <source>
        <dbReference type="Google" id="ProtNLM"/>
    </source>
</evidence>